<evidence type="ECO:0000313" key="2">
    <source>
        <dbReference type="EMBL" id="NWE75577.1"/>
    </source>
</evidence>
<dbReference type="Proteomes" id="UP000531950">
    <property type="component" value="Unassembled WGS sequence"/>
</dbReference>
<dbReference type="RefSeq" id="WP_177077894.1">
    <property type="nucleotide sequence ID" value="NZ_JACARF010000012.1"/>
</dbReference>
<reference evidence="3 4" key="1">
    <citation type="submission" date="2020-04" db="EMBL/GenBank/DDBJ databases">
        <title>Molecular characterization of pseudomonads from Agaricus bisporus reveal novel blotch 2 pathogens in Western Europe.</title>
        <authorList>
            <person name="Taparia T."/>
            <person name="Krijger M."/>
            <person name="Haynes E."/>
            <person name="Elpinstone J.G."/>
            <person name="Noble R."/>
            <person name="Van Der Wolf J."/>
        </authorList>
    </citation>
    <scope>NUCLEOTIDE SEQUENCE [LARGE SCALE GENOMIC DNA]</scope>
    <source>
        <strain evidence="2 4">IPO3781</strain>
        <strain evidence="1 3">IPO3782</strain>
    </source>
</reference>
<organism evidence="2 4">
    <name type="scientific">Pseudomonas yamanorum</name>
    <dbReference type="NCBI Taxonomy" id="515393"/>
    <lineage>
        <taxon>Bacteria</taxon>
        <taxon>Pseudomonadati</taxon>
        <taxon>Pseudomonadota</taxon>
        <taxon>Gammaproteobacteria</taxon>
        <taxon>Pseudomonadales</taxon>
        <taxon>Pseudomonadaceae</taxon>
        <taxon>Pseudomonas</taxon>
    </lineage>
</organism>
<dbReference type="AlphaFoldDB" id="A0A7Y8FA62"/>
<evidence type="ECO:0000313" key="4">
    <source>
        <dbReference type="Proteomes" id="UP000537188"/>
    </source>
</evidence>
<evidence type="ECO:0000313" key="1">
    <source>
        <dbReference type="EMBL" id="NWE13868.1"/>
    </source>
</evidence>
<evidence type="ECO:0000313" key="3">
    <source>
        <dbReference type="Proteomes" id="UP000531950"/>
    </source>
</evidence>
<proteinExistence type="predicted"/>
<name>A0A7Y8FA62_9PSED</name>
<dbReference type="Proteomes" id="UP000537188">
    <property type="component" value="Unassembled WGS sequence"/>
</dbReference>
<gene>
    <name evidence="1" type="ORF">HX822_13050</name>
    <name evidence="2" type="ORF">HX828_08415</name>
</gene>
<dbReference type="EMBL" id="JACARF010000012">
    <property type="protein sequence ID" value="NWE75577.1"/>
    <property type="molecule type" value="Genomic_DNA"/>
</dbReference>
<dbReference type="EMBL" id="JACARG010000023">
    <property type="protein sequence ID" value="NWE13868.1"/>
    <property type="molecule type" value="Genomic_DNA"/>
</dbReference>
<comment type="caution">
    <text evidence="2">The sequence shown here is derived from an EMBL/GenBank/DDBJ whole genome shotgun (WGS) entry which is preliminary data.</text>
</comment>
<sequence length="190" mass="21214">MIKNDKFVRLFLLFFTCFNVIAAEIVSRDKPGSIVLRAEGEEVVYDNITGTQHGVDRSLVDINGKPALLVLSRDSLYFTLAVKGREVLVDCAYFDKRNSLNGARMTAGMCGGDVPLVDTYDDIAQRYSNIWSESIYSFDTRTLLNSGASEKFLLGRIGNIEIFDMYPSASSVENSSPQKFIRSRSGCFNF</sequence>
<accession>A0A7Y8FA62</accession>
<protein>
    <submittedName>
        <fullName evidence="2">Uncharacterized protein</fullName>
    </submittedName>
</protein>